<name>A0A6J5KVK1_9CAUD</name>
<sequence>MNRQDIIDKMTPSEKKVFEKYKDTYPFPIRKFIEEIGIKIVCNEDEQNLAEMYEKDGAFYMHISKHHEVGVQAKDMSYLVLFMHHLFTRNNAFLNEYTCEIKKLNEEMKILLSVFLMPLDVFKRQVRKFNCNAKKLSKYFGVPTGAIEFYAEYLKAKTIGLDPYSNSDDNIKYH</sequence>
<dbReference type="EMBL" id="LR796177">
    <property type="protein sequence ID" value="CAB4124089.1"/>
    <property type="molecule type" value="Genomic_DNA"/>
</dbReference>
<protein>
    <submittedName>
        <fullName evidence="1">Uncharacterized protein</fullName>
    </submittedName>
</protein>
<accession>A0A6J5KVK1</accession>
<gene>
    <name evidence="2" type="ORF">UFOVP34_7</name>
    <name evidence="1" type="ORF">UFOVP51_13</name>
</gene>
<proteinExistence type="predicted"/>
<reference evidence="1" key="1">
    <citation type="submission" date="2020-04" db="EMBL/GenBank/DDBJ databases">
        <authorList>
            <person name="Chiriac C."/>
            <person name="Salcher M."/>
            <person name="Ghai R."/>
            <person name="Kavagutti S V."/>
        </authorList>
    </citation>
    <scope>NUCLEOTIDE SEQUENCE</scope>
</reference>
<dbReference type="EMBL" id="LR797816">
    <property type="protein sequence ID" value="CAB4240735.1"/>
    <property type="molecule type" value="Genomic_DNA"/>
</dbReference>
<evidence type="ECO:0000313" key="1">
    <source>
        <dbReference type="EMBL" id="CAB4124089.1"/>
    </source>
</evidence>
<organism evidence="1">
    <name type="scientific">uncultured Caudovirales phage</name>
    <dbReference type="NCBI Taxonomy" id="2100421"/>
    <lineage>
        <taxon>Viruses</taxon>
        <taxon>Duplodnaviria</taxon>
        <taxon>Heunggongvirae</taxon>
        <taxon>Uroviricota</taxon>
        <taxon>Caudoviricetes</taxon>
        <taxon>Peduoviridae</taxon>
        <taxon>Maltschvirus</taxon>
        <taxon>Maltschvirus maltsch</taxon>
    </lineage>
</organism>
<evidence type="ECO:0000313" key="2">
    <source>
        <dbReference type="EMBL" id="CAB4240735.1"/>
    </source>
</evidence>